<dbReference type="InterPro" id="IPR013087">
    <property type="entry name" value="Znf_C2H2_type"/>
</dbReference>
<evidence type="ECO:0000259" key="6">
    <source>
        <dbReference type="PROSITE" id="PS00028"/>
    </source>
</evidence>
<dbReference type="AlphaFoldDB" id="A0A6A6VH15"/>
<evidence type="ECO:0000313" key="7">
    <source>
        <dbReference type="EMBL" id="KAF2749875.1"/>
    </source>
</evidence>
<proteinExistence type="predicted"/>
<feature type="compositionally biased region" description="Basic and acidic residues" evidence="5">
    <location>
        <begin position="1"/>
        <end position="46"/>
    </location>
</feature>
<organism evidence="7 8">
    <name type="scientific">Sporormia fimetaria CBS 119925</name>
    <dbReference type="NCBI Taxonomy" id="1340428"/>
    <lineage>
        <taxon>Eukaryota</taxon>
        <taxon>Fungi</taxon>
        <taxon>Dikarya</taxon>
        <taxon>Ascomycota</taxon>
        <taxon>Pezizomycotina</taxon>
        <taxon>Dothideomycetes</taxon>
        <taxon>Pleosporomycetidae</taxon>
        <taxon>Pleosporales</taxon>
        <taxon>Sporormiaceae</taxon>
        <taxon>Sporormia</taxon>
    </lineage>
</organism>
<accession>A0A6A6VH15</accession>
<evidence type="ECO:0000313" key="8">
    <source>
        <dbReference type="Proteomes" id="UP000799440"/>
    </source>
</evidence>
<feature type="region of interest" description="Disordered" evidence="5">
    <location>
        <begin position="166"/>
        <end position="205"/>
    </location>
</feature>
<dbReference type="InterPro" id="IPR022755">
    <property type="entry name" value="Znf_C2H2_jaz"/>
</dbReference>
<keyword evidence="1" id="KW-0479">Metal-binding</keyword>
<reference evidence="7" key="1">
    <citation type="journal article" date="2020" name="Stud. Mycol.">
        <title>101 Dothideomycetes genomes: a test case for predicting lifestyles and emergence of pathogens.</title>
        <authorList>
            <person name="Haridas S."/>
            <person name="Albert R."/>
            <person name="Binder M."/>
            <person name="Bloem J."/>
            <person name="Labutti K."/>
            <person name="Salamov A."/>
            <person name="Andreopoulos B."/>
            <person name="Baker S."/>
            <person name="Barry K."/>
            <person name="Bills G."/>
            <person name="Bluhm B."/>
            <person name="Cannon C."/>
            <person name="Castanera R."/>
            <person name="Culley D."/>
            <person name="Daum C."/>
            <person name="Ezra D."/>
            <person name="Gonzalez J."/>
            <person name="Henrissat B."/>
            <person name="Kuo A."/>
            <person name="Liang C."/>
            <person name="Lipzen A."/>
            <person name="Lutzoni F."/>
            <person name="Magnuson J."/>
            <person name="Mondo S."/>
            <person name="Nolan M."/>
            <person name="Ohm R."/>
            <person name="Pangilinan J."/>
            <person name="Park H.-J."/>
            <person name="Ramirez L."/>
            <person name="Alfaro M."/>
            <person name="Sun H."/>
            <person name="Tritt A."/>
            <person name="Yoshinaga Y."/>
            <person name="Zwiers L.-H."/>
            <person name="Turgeon B."/>
            <person name="Goodwin S."/>
            <person name="Spatafora J."/>
            <person name="Crous P."/>
            <person name="Grigoriev I."/>
        </authorList>
    </citation>
    <scope>NUCLEOTIDE SEQUENCE</scope>
    <source>
        <strain evidence="7">CBS 119925</strain>
    </source>
</reference>
<dbReference type="Proteomes" id="UP000799440">
    <property type="component" value="Unassembled WGS sequence"/>
</dbReference>
<dbReference type="GO" id="GO:0008270">
    <property type="term" value="F:zinc ion binding"/>
    <property type="evidence" value="ECO:0007669"/>
    <property type="project" value="UniProtKB-KW"/>
</dbReference>
<keyword evidence="3" id="KW-0862">Zinc</keyword>
<dbReference type="PANTHER" id="PTHR45986">
    <property type="entry name" value="ZINC FINGER MATRIN-TYPE PROTEIN 2"/>
    <property type="match status" value="1"/>
</dbReference>
<gene>
    <name evidence="7" type="ORF">M011DRAFT_280559</name>
</gene>
<protein>
    <recommendedName>
        <fullName evidence="6">C2H2-type domain-containing protein</fullName>
    </recommendedName>
</protein>
<keyword evidence="4" id="KW-0539">Nucleus</keyword>
<dbReference type="GO" id="GO:0000398">
    <property type="term" value="P:mRNA splicing, via spliceosome"/>
    <property type="evidence" value="ECO:0007669"/>
    <property type="project" value="InterPro"/>
</dbReference>
<dbReference type="PROSITE" id="PS00028">
    <property type="entry name" value="ZINC_FINGER_C2H2_1"/>
    <property type="match status" value="1"/>
</dbReference>
<dbReference type="OrthoDB" id="30343at2759"/>
<name>A0A6A6VH15_9PLEO</name>
<feature type="domain" description="C2H2-type" evidence="6">
    <location>
        <begin position="97"/>
        <end position="119"/>
    </location>
</feature>
<evidence type="ECO:0000256" key="5">
    <source>
        <dbReference type="SAM" id="MobiDB-lite"/>
    </source>
</evidence>
<evidence type="ECO:0000256" key="2">
    <source>
        <dbReference type="ARBA" id="ARBA00022771"/>
    </source>
</evidence>
<dbReference type="SUPFAM" id="SSF57667">
    <property type="entry name" value="beta-beta-alpha zinc fingers"/>
    <property type="match status" value="1"/>
</dbReference>
<dbReference type="Pfam" id="PF12171">
    <property type="entry name" value="zf-C2H2_jaz"/>
    <property type="match status" value="1"/>
</dbReference>
<keyword evidence="8" id="KW-1185">Reference proteome</keyword>
<dbReference type="GO" id="GO:0005681">
    <property type="term" value="C:spliceosomal complex"/>
    <property type="evidence" value="ECO:0007669"/>
    <property type="project" value="InterPro"/>
</dbReference>
<feature type="region of interest" description="Disordered" evidence="5">
    <location>
        <begin position="1"/>
        <end position="65"/>
    </location>
</feature>
<evidence type="ECO:0000256" key="4">
    <source>
        <dbReference type="ARBA" id="ARBA00023242"/>
    </source>
</evidence>
<feature type="compositionally biased region" description="Basic and acidic residues" evidence="5">
    <location>
        <begin position="166"/>
        <end position="179"/>
    </location>
</feature>
<dbReference type="EMBL" id="MU006565">
    <property type="protein sequence ID" value="KAF2749875.1"/>
    <property type="molecule type" value="Genomic_DNA"/>
</dbReference>
<evidence type="ECO:0000256" key="1">
    <source>
        <dbReference type="ARBA" id="ARBA00022723"/>
    </source>
</evidence>
<dbReference type="InterPro" id="IPR040107">
    <property type="entry name" value="Snu23"/>
</dbReference>
<keyword evidence="2" id="KW-0863">Zinc-finger</keyword>
<sequence length="205" mass="23666">MADKKGGDTDFRRTFNREEAAARAAERERKEREEAKARYEAKLEGKKYHRRASTPPDARETEARSSRLDVASMVGKTMLVPASAGTGKRGRSAGFYCADCDLTFKDNLQYVEHLNSRQHLIATGQTGEVKTATVEDVRNRLRWLARKRREDAKEEVIDVDARLEMAREKEEQERAEKREKRNQKRRKQQDPLALAEARVKAEMEE</sequence>
<dbReference type="InterPro" id="IPR036236">
    <property type="entry name" value="Znf_C2H2_sf"/>
</dbReference>
<dbReference type="GO" id="GO:0046540">
    <property type="term" value="C:U4/U6 x U5 tri-snRNP complex"/>
    <property type="evidence" value="ECO:0007669"/>
    <property type="project" value="TreeGrafter"/>
</dbReference>
<dbReference type="PANTHER" id="PTHR45986:SF1">
    <property type="entry name" value="ZINC FINGER MATRIN-TYPE PROTEIN 2"/>
    <property type="match status" value="1"/>
</dbReference>
<evidence type="ECO:0000256" key="3">
    <source>
        <dbReference type="ARBA" id="ARBA00022833"/>
    </source>
</evidence>